<feature type="domain" description="Glycosyl transferase family 1" evidence="6">
    <location>
        <begin position="241"/>
        <end position="410"/>
    </location>
</feature>
<dbReference type="PANTHER" id="PTHR46039">
    <property type="entry name" value="SUCROSE-PHOSPHATE SYNTHASE 3-RELATED"/>
    <property type="match status" value="1"/>
</dbReference>
<sequence>MHDVNNGGDRVFILHLALGGCVHAPPITFGITADTGGHIAYVIDAALTQARSASVDRVSIVTRLFSDSNLSPRHSWSSEYVADGVTIDRIATDDQRYLEKEALAADLVAFTEAFCDHIRRLPRHPDIIHAHFADAAAVAIEAQRRFGIPFVYTPHALGIDKRAQGCADESVDARIDAERAAIIAADSIIVSTHDEAERQLRAYGVAIDGRIHCLPPGVPQRPVPQGAATLADRLGAWLDHPEKPIVLAIARPVRKKNLAALIRAFMLTPALRERANLVILAGQHDRPCSREEQDVLTEMRALAATPALRGSIALPPSHDADDVSALYALAAKGGVFVNPALHEPFGLTLIEAAAMGVPVIATMNGGPCEIVETIGHGLLVDPRDEDAIGRACLAIVGDPARHARLSDAATANVGAYDWKRYATASIAVYASVGAAQPALLACDIDNTLTGCAAGARAFAEWRAGSALPFVIATGRSFDAARAVLRQWRLPEPDAYIVDVGTRLMVVDDAGRWHACPDYAAALDHDWDRSAIARALAPLGIERQPAETDGPHKLSFFGTATDAAHIRAALETTGLKARVIFSHGHLIDVIAPMGGKAAAIAAYAARHGLSLNQCVASGDSGNDVDMLEACGHAIVVANASDELAMLTPRAGLHRVRSRHAAGVMEGLDLLGLTHRVAVAA</sequence>
<keyword evidence="10" id="KW-1185">Reference proteome</keyword>
<dbReference type="Pfam" id="PF13579">
    <property type="entry name" value="Glyco_trans_4_4"/>
    <property type="match status" value="1"/>
</dbReference>
<name>A0ABN1HS17_9SPHN</name>
<dbReference type="Gene3D" id="3.40.50.2000">
    <property type="entry name" value="Glycogen Phosphorylase B"/>
    <property type="match status" value="2"/>
</dbReference>
<proteinExistence type="inferred from homology"/>
<comment type="similarity">
    <text evidence="1">Belongs to the glycosyltransferase 1 family.</text>
</comment>
<dbReference type="InterPro" id="IPR023214">
    <property type="entry name" value="HAD_sf"/>
</dbReference>
<comment type="caution">
    <text evidence="9">The sequence shown here is derived from an EMBL/GenBank/DDBJ whole genome shotgun (WGS) entry which is preliminary data.</text>
</comment>
<evidence type="ECO:0000259" key="7">
    <source>
        <dbReference type="Pfam" id="PF05116"/>
    </source>
</evidence>
<comment type="catalytic activity">
    <reaction evidence="5">
        <text>beta-D-fructose 6-phosphate + UDP-alpha-D-glucose = sucrose 6(F)-phosphate + UDP + H(+)</text>
        <dbReference type="Rhea" id="RHEA:22172"/>
        <dbReference type="ChEBI" id="CHEBI:15378"/>
        <dbReference type="ChEBI" id="CHEBI:57634"/>
        <dbReference type="ChEBI" id="CHEBI:57723"/>
        <dbReference type="ChEBI" id="CHEBI:58223"/>
        <dbReference type="ChEBI" id="CHEBI:58885"/>
        <dbReference type="EC" id="2.4.1.14"/>
    </reaction>
</comment>
<organism evidence="9 10">
    <name type="scientific">Sphingomonas insulae</name>
    <dbReference type="NCBI Taxonomy" id="424800"/>
    <lineage>
        <taxon>Bacteria</taxon>
        <taxon>Pseudomonadati</taxon>
        <taxon>Pseudomonadota</taxon>
        <taxon>Alphaproteobacteria</taxon>
        <taxon>Sphingomonadales</taxon>
        <taxon>Sphingomonadaceae</taxon>
        <taxon>Sphingomonas</taxon>
    </lineage>
</organism>
<keyword evidence="4" id="KW-0808">Transferase</keyword>
<dbReference type="InterPro" id="IPR001296">
    <property type="entry name" value="Glyco_trans_1"/>
</dbReference>
<dbReference type="Proteomes" id="UP001500238">
    <property type="component" value="Unassembled WGS sequence"/>
</dbReference>
<evidence type="ECO:0000256" key="3">
    <source>
        <dbReference type="ARBA" id="ARBA00022676"/>
    </source>
</evidence>
<dbReference type="InterPro" id="IPR036412">
    <property type="entry name" value="HAD-like_sf"/>
</dbReference>
<dbReference type="InterPro" id="IPR044161">
    <property type="entry name" value="SPS"/>
</dbReference>
<dbReference type="SFLD" id="SFLDG01140">
    <property type="entry name" value="C2.B:_Phosphomannomutase_and_P"/>
    <property type="match status" value="1"/>
</dbReference>
<dbReference type="Gene3D" id="3.90.1070.10">
    <property type="match status" value="1"/>
</dbReference>
<evidence type="ECO:0000313" key="10">
    <source>
        <dbReference type="Proteomes" id="UP001500238"/>
    </source>
</evidence>
<dbReference type="NCBIfam" id="TIGR01484">
    <property type="entry name" value="HAD-SF-IIB"/>
    <property type="match status" value="1"/>
</dbReference>
<dbReference type="EMBL" id="BAAAES010000007">
    <property type="protein sequence ID" value="GAA0664728.1"/>
    <property type="molecule type" value="Genomic_DNA"/>
</dbReference>
<keyword evidence="3" id="KW-0328">Glycosyltransferase</keyword>
<dbReference type="SUPFAM" id="SSF56784">
    <property type="entry name" value="HAD-like"/>
    <property type="match status" value="1"/>
</dbReference>
<dbReference type="SUPFAM" id="SSF53756">
    <property type="entry name" value="UDP-Glycosyltransferase/glycogen phosphorylase"/>
    <property type="match status" value="1"/>
</dbReference>
<dbReference type="InterPro" id="IPR028098">
    <property type="entry name" value="Glyco_trans_4-like_N"/>
</dbReference>
<reference evidence="9 10" key="1">
    <citation type="journal article" date="2019" name="Int. J. Syst. Evol. Microbiol.">
        <title>The Global Catalogue of Microorganisms (GCM) 10K type strain sequencing project: providing services to taxonomists for standard genome sequencing and annotation.</title>
        <authorList>
            <consortium name="The Broad Institute Genomics Platform"/>
            <consortium name="The Broad Institute Genome Sequencing Center for Infectious Disease"/>
            <person name="Wu L."/>
            <person name="Ma J."/>
        </authorList>
    </citation>
    <scope>NUCLEOTIDE SEQUENCE [LARGE SCALE GENOMIC DNA]</scope>
    <source>
        <strain evidence="9 10">JCM 14603</strain>
    </source>
</reference>
<protein>
    <recommendedName>
        <fullName evidence="2">sucrose-phosphate synthase</fullName>
        <ecNumber evidence="2">2.4.1.14</ecNumber>
    </recommendedName>
</protein>
<dbReference type="InterPro" id="IPR006380">
    <property type="entry name" value="SPP-like_dom"/>
</dbReference>
<evidence type="ECO:0000256" key="1">
    <source>
        <dbReference type="ARBA" id="ARBA00006530"/>
    </source>
</evidence>
<evidence type="ECO:0000259" key="6">
    <source>
        <dbReference type="Pfam" id="PF00534"/>
    </source>
</evidence>
<feature type="domain" description="Glycosyltransferase subfamily 4-like N-terminal" evidence="8">
    <location>
        <begin position="47"/>
        <end position="217"/>
    </location>
</feature>
<dbReference type="InterPro" id="IPR006379">
    <property type="entry name" value="HAD-SF_hydro_IIB"/>
</dbReference>
<dbReference type="SFLD" id="SFLDS00003">
    <property type="entry name" value="Haloacid_Dehalogenase"/>
    <property type="match status" value="1"/>
</dbReference>
<dbReference type="Pfam" id="PF05116">
    <property type="entry name" value="S6PP"/>
    <property type="match status" value="1"/>
</dbReference>
<evidence type="ECO:0000256" key="2">
    <source>
        <dbReference type="ARBA" id="ARBA00012536"/>
    </source>
</evidence>
<evidence type="ECO:0000313" key="9">
    <source>
        <dbReference type="EMBL" id="GAA0664728.1"/>
    </source>
</evidence>
<dbReference type="Pfam" id="PF00534">
    <property type="entry name" value="Glycos_transf_1"/>
    <property type="match status" value="1"/>
</dbReference>
<dbReference type="EC" id="2.4.1.14" evidence="2"/>
<evidence type="ECO:0000256" key="4">
    <source>
        <dbReference type="ARBA" id="ARBA00022679"/>
    </source>
</evidence>
<accession>A0ABN1HS17</accession>
<dbReference type="PANTHER" id="PTHR46039:SF5">
    <property type="entry name" value="SUCROSE-PHOSPHATE SYNTHASE 3-RELATED"/>
    <property type="match status" value="1"/>
</dbReference>
<evidence type="ECO:0000256" key="5">
    <source>
        <dbReference type="ARBA" id="ARBA00047471"/>
    </source>
</evidence>
<keyword evidence="9" id="KW-0378">Hydrolase</keyword>
<dbReference type="GO" id="GO:0016787">
    <property type="term" value="F:hydrolase activity"/>
    <property type="evidence" value="ECO:0007669"/>
    <property type="project" value="UniProtKB-KW"/>
</dbReference>
<dbReference type="Gene3D" id="3.40.50.1000">
    <property type="entry name" value="HAD superfamily/HAD-like"/>
    <property type="match status" value="1"/>
</dbReference>
<gene>
    <name evidence="9" type="ORF">GCM10009102_12800</name>
</gene>
<feature type="domain" description="Sucrose phosphatase-like" evidence="7">
    <location>
        <begin position="437"/>
        <end position="667"/>
    </location>
</feature>
<dbReference type="SFLD" id="SFLDG01141">
    <property type="entry name" value="C2.B.1:_Sucrose_Phosphatase_Li"/>
    <property type="match status" value="1"/>
</dbReference>
<evidence type="ECO:0000259" key="8">
    <source>
        <dbReference type="Pfam" id="PF13579"/>
    </source>
</evidence>